<dbReference type="EMBL" id="JARIHO010000018">
    <property type="protein sequence ID" value="KAJ7348111.1"/>
    <property type="molecule type" value="Genomic_DNA"/>
</dbReference>
<dbReference type="AlphaFoldDB" id="A0AAD7A2M3"/>
<gene>
    <name evidence="2" type="ORF">DFH08DRAFT_808866</name>
</gene>
<evidence type="ECO:0000256" key="1">
    <source>
        <dbReference type="SAM" id="MobiDB-lite"/>
    </source>
</evidence>
<reference evidence="2" key="1">
    <citation type="submission" date="2023-03" db="EMBL/GenBank/DDBJ databases">
        <title>Massive genome expansion in bonnet fungi (Mycena s.s.) driven by repeated elements and novel gene families across ecological guilds.</title>
        <authorList>
            <consortium name="Lawrence Berkeley National Laboratory"/>
            <person name="Harder C.B."/>
            <person name="Miyauchi S."/>
            <person name="Viragh M."/>
            <person name="Kuo A."/>
            <person name="Thoen E."/>
            <person name="Andreopoulos B."/>
            <person name="Lu D."/>
            <person name="Skrede I."/>
            <person name="Drula E."/>
            <person name="Henrissat B."/>
            <person name="Morin E."/>
            <person name="Kohler A."/>
            <person name="Barry K."/>
            <person name="LaButti K."/>
            <person name="Morin E."/>
            <person name="Salamov A."/>
            <person name="Lipzen A."/>
            <person name="Mereny Z."/>
            <person name="Hegedus B."/>
            <person name="Baldrian P."/>
            <person name="Stursova M."/>
            <person name="Weitz H."/>
            <person name="Taylor A."/>
            <person name="Grigoriev I.V."/>
            <person name="Nagy L.G."/>
            <person name="Martin F."/>
            <person name="Kauserud H."/>
        </authorList>
    </citation>
    <scope>NUCLEOTIDE SEQUENCE</scope>
    <source>
        <strain evidence="2">CBHHK002</strain>
    </source>
</reference>
<evidence type="ECO:0000313" key="2">
    <source>
        <dbReference type="EMBL" id="KAJ7348111.1"/>
    </source>
</evidence>
<evidence type="ECO:0000313" key="3">
    <source>
        <dbReference type="Proteomes" id="UP001218218"/>
    </source>
</evidence>
<comment type="caution">
    <text evidence="2">The sequence shown here is derived from an EMBL/GenBank/DDBJ whole genome shotgun (WGS) entry which is preliminary data.</text>
</comment>
<feature type="region of interest" description="Disordered" evidence="1">
    <location>
        <begin position="165"/>
        <end position="195"/>
    </location>
</feature>
<proteinExistence type="predicted"/>
<keyword evidence="3" id="KW-1185">Reference proteome</keyword>
<sequence>MNNGSTARPKAVALLSISRHLPQGLLFLSTVFNFHPVNTIRKVHDFHSPLSTHQHCKTLYACRVAFPLSTVFNFHPVNTIRKVHDFHSPLSTHQHCKALYTCRVVLPAWLAPDVPASPRSFLPAVRSGLIPPSGRFRISQIRMHTTHPGTCIFCGTIVAKSGAATKEEKYRNPPTLRPLRSRPGIPKNSSDAGERTKMREGLEAMMEAQGVYAVAYVNRILSSTNAEALVHEEFSEYKAPAVRCLCIHCHREFYDFEGVGGVGGMVDSAISWMNLLGQVAVLKRID</sequence>
<dbReference type="Proteomes" id="UP001218218">
    <property type="component" value="Unassembled WGS sequence"/>
</dbReference>
<accession>A0AAD7A2M3</accession>
<name>A0AAD7A2M3_9AGAR</name>
<organism evidence="2 3">
    <name type="scientific">Mycena albidolilacea</name>
    <dbReference type="NCBI Taxonomy" id="1033008"/>
    <lineage>
        <taxon>Eukaryota</taxon>
        <taxon>Fungi</taxon>
        <taxon>Dikarya</taxon>
        <taxon>Basidiomycota</taxon>
        <taxon>Agaricomycotina</taxon>
        <taxon>Agaricomycetes</taxon>
        <taxon>Agaricomycetidae</taxon>
        <taxon>Agaricales</taxon>
        <taxon>Marasmiineae</taxon>
        <taxon>Mycenaceae</taxon>
        <taxon>Mycena</taxon>
    </lineage>
</organism>
<protein>
    <submittedName>
        <fullName evidence="2">Uncharacterized protein</fullName>
    </submittedName>
</protein>